<comment type="cofactor">
    <cofactor evidence="6">
        <name>Mg(2+)</name>
        <dbReference type="ChEBI" id="CHEBI:18420"/>
    </cofactor>
</comment>
<feature type="binding site" evidence="6">
    <location>
        <position position="240"/>
    </location>
    <ligand>
        <name>Mg(2+)</name>
        <dbReference type="ChEBI" id="CHEBI:18420"/>
    </ligand>
</feature>
<dbReference type="PIRSF" id="PIRSF006809">
    <property type="entry name" value="GTP-binding_hflX_prd"/>
    <property type="match status" value="1"/>
</dbReference>
<protein>
    <submittedName>
        <fullName evidence="8">HflX family GTPase (HflX)</fullName>
    </submittedName>
</protein>
<dbReference type="Pfam" id="PF13167">
    <property type="entry name" value="GTP-bdg_N"/>
    <property type="match status" value="1"/>
</dbReference>
<dbReference type="GO" id="GO:0046872">
    <property type="term" value="F:metal ion binding"/>
    <property type="evidence" value="ECO:0007669"/>
    <property type="project" value="UniProtKB-KW"/>
</dbReference>
<evidence type="ECO:0000256" key="1">
    <source>
        <dbReference type="ARBA" id="ARBA00022723"/>
    </source>
</evidence>
<dbReference type="Gene3D" id="3.40.50.300">
    <property type="entry name" value="P-loop containing nucleotide triphosphate hydrolases"/>
    <property type="match status" value="1"/>
</dbReference>
<keyword evidence="2 5" id="KW-0547">Nucleotide-binding</keyword>
<dbReference type="InterPro" id="IPR006073">
    <property type="entry name" value="GTP-bd"/>
</dbReference>
<evidence type="ECO:0000256" key="3">
    <source>
        <dbReference type="ARBA" id="ARBA00022842"/>
    </source>
</evidence>
<evidence type="ECO:0000259" key="7">
    <source>
        <dbReference type="PROSITE" id="PS51705"/>
    </source>
</evidence>
<feature type="binding site" evidence="5">
    <location>
        <begin position="278"/>
        <end position="281"/>
    </location>
    <ligand>
        <name>GTP</name>
        <dbReference type="ChEBI" id="CHEBI:37565"/>
    </ligand>
</feature>
<sequence length="473" mass="51981">MRVAPPTKCMAGAEPVPDVPLLAGSGGLLSNDTTLSHAERRAVLLTRDADTAEFEALAATLGIEVVEVLRQSGSPDPRTHMGSGRLEGVGDELASRRGDHPWAGVDLVLVHATLLPRQLVNIHDVLTVEVWDRVRLLLELFTKHAASVEARTQVRIARLAADRLVLRELVRRVTTGERLGYGAGGRHGWRGVLETVNREVTSLRRRQRRHASARKERRRQRARSGALTIGLAGYTNAGKSSLFAALSGKQVLVEDRLFSTLETTVGRMQASPRLLLVDTIGFIEQLPSDLLDAFSATLMESLECDLLLLLADASDSPAEIRRRLETCQRELAERMDIDERPAYLVVLTKVDLIDDDDRARARESVLDLGMPDPLLASTVTGEGLDELRQAILNQLHGSPRRLRLHPPTEEGDVTLAALIAELYERGLPVEHPGQENDGVEVVELECWIDAASLGRMQRAHPRQVESVSDGEQG</sequence>
<dbReference type="GO" id="GO:0005737">
    <property type="term" value="C:cytoplasm"/>
    <property type="evidence" value="ECO:0007669"/>
    <property type="project" value="TreeGrafter"/>
</dbReference>
<dbReference type="AlphaFoldDB" id="A0A075GNN2"/>
<evidence type="ECO:0000256" key="6">
    <source>
        <dbReference type="PIRSR" id="PIRSR006809-2"/>
    </source>
</evidence>
<keyword evidence="3 6" id="KW-0460">Magnesium</keyword>
<dbReference type="InterPro" id="IPR027417">
    <property type="entry name" value="P-loop_NTPase"/>
</dbReference>
<accession>A0A075GNN2</accession>
<dbReference type="PANTHER" id="PTHR10229">
    <property type="entry name" value="GTP-BINDING PROTEIN HFLX"/>
    <property type="match status" value="1"/>
</dbReference>
<dbReference type="Gene3D" id="3.40.50.11060">
    <property type="entry name" value="GTPase HflX, N-terminal domain"/>
    <property type="match status" value="1"/>
</dbReference>
<evidence type="ECO:0000256" key="4">
    <source>
        <dbReference type="ARBA" id="ARBA00023134"/>
    </source>
</evidence>
<dbReference type="GO" id="GO:0043022">
    <property type="term" value="F:ribosome binding"/>
    <property type="evidence" value="ECO:0007669"/>
    <property type="project" value="TreeGrafter"/>
</dbReference>
<proteinExistence type="predicted"/>
<name>A0A075GNN2_9EURY</name>
<keyword evidence="1 6" id="KW-0479">Metal-binding</keyword>
<organism evidence="8">
    <name type="scientific">uncultured marine group II/III euryarchaeote KM3_185_F09</name>
    <dbReference type="NCBI Taxonomy" id="1457950"/>
    <lineage>
        <taxon>Archaea</taxon>
        <taxon>Methanobacteriati</taxon>
        <taxon>Methanobacteriota</taxon>
        <taxon>environmental samples</taxon>
    </lineage>
</organism>
<evidence type="ECO:0000256" key="5">
    <source>
        <dbReference type="PIRSR" id="PIRSR006809-1"/>
    </source>
</evidence>
<dbReference type="NCBIfam" id="TIGR03156">
    <property type="entry name" value="GTP_HflX"/>
    <property type="match status" value="1"/>
</dbReference>
<dbReference type="PROSITE" id="PS51705">
    <property type="entry name" value="G_HFLX"/>
    <property type="match status" value="1"/>
</dbReference>
<reference evidence="8" key="1">
    <citation type="journal article" date="2014" name="Genome Biol. Evol.">
        <title>Pangenome evidence for extensive interdomain horizontal transfer affecting lineage core and shell genes in uncultured planktonic thaumarchaeota and euryarchaeota.</title>
        <authorList>
            <person name="Deschamps P."/>
            <person name="Zivanovic Y."/>
            <person name="Moreira D."/>
            <person name="Rodriguez-Valera F."/>
            <person name="Lopez-Garcia P."/>
        </authorList>
    </citation>
    <scope>NUCLEOTIDE SEQUENCE</scope>
</reference>
<feature type="domain" description="Hflx-type G" evidence="7">
    <location>
        <begin position="227"/>
        <end position="399"/>
    </location>
</feature>
<feature type="binding site" evidence="5">
    <location>
        <begin position="233"/>
        <end position="240"/>
    </location>
    <ligand>
        <name>GTP</name>
        <dbReference type="ChEBI" id="CHEBI:37565"/>
    </ligand>
</feature>
<keyword evidence="4 5" id="KW-0342">GTP-binding</keyword>
<evidence type="ECO:0000313" key="8">
    <source>
        <dbReference type="EMBL" id="AIF05606.1"/>
    </source>
</evidence>
<evidence type="ECO:0000256" key="2">
    <source>
        <dbReference type="ARBA" id="ARBA00022741"/>
    </source>
</evidence>
<dbReference type="SUPFAM" id="SSF52540">
    <property type="entry name" value="P-loop containing nucleoside triphosphate hydrolases"/>
    <property type="match status" value="1"/>
</dbReference>
<dbReference type="PANTHER" id="PTHR10229:SF8">
    <property type="entry name" value="GTPASE HFLX"/>
    <property type="match status" value="1"/>
</dbReference>
<dbReference type="GO" id="GO:0005525">
    <property type="term" value="F:GTP binding"/>
    <property type="evidence" value="ECO:0007669"/>
    <property type="project" value="UniProtKB-KW"/>
</dbReference>
<dbReference type="Pfam" id="PF01926">
    <property type="entry name" value="MMR_HSR1"/>
    <property type="match status" value="1"/>
</dbReference>
<feature type="binding site" evidence="6">
    <location>
        <position position="260"/>
    </location>
    <ligand>
        <name>Mg(2+)</name>
        <dbReference type="ChEBI" id="CHEBI:18420"/>
    </ligand>
</feature>
<gene>
    <name evidence="8" type="primary">hflX</name>
</gene>
<dbReference type="InterPro" id="IPR042108">
    <property type="entry name" value="GTPase_HflX_N_sf"/>
</dbReference>
<dbReference type="InterPro" id="IPR030394">
    <property type="entry name" value="G_HFLX_dom"/>
</dbReference>
<dbReference type="InterPro" id="IPR025121">
    <property type="entry name" value="GTPase_HflX_N"/>
</dbReference>
<dbReference type="InterPro" id="IPR016496">
    <property type="entry name" value="GTPase_HflX"/>
</dbReference>
<dbReference type="EMBL" id="KF900745">
    <property type="protein sequence ID" value="AIF05606.1"/>
    <property type="molecule type" value="Genomic_DNA"/>
</dbReference>